<dbReference type="SUPFAM" id="SSF49265">
    <property type="entry name" value="Fibronectin type III"/>
    <property type="match status" value="1"/>
</dbReference>
<dbReference type="EMBL" id="JAENRR010000006">
    <property type="protein sequence ID" value="MBK3516473.1"/>
    <property type="molecule type" value="Genomic_DNA"/>
</dbReference>
<evidence type="ECO:0000256" key="6">
    <source>
        <dbReference type="SAM" id="SignalP"/>
    </source>
</evidence>
<dbReference type="InterPro" id="IPR026444">
    <property type="entry name" value="Secre_tail"/>
</dbReference>
<feature type="chain" id="PRO_5045991357" evidence="6">
    <location>
        <begin position="23"/>
        <end position="2535"/>
    </location>
</feature>
<feature type="domain" description="Fibronectin type-III" evidence="7">
    <location>
        <begin position="528"/>
        <end position="632"/>
    </location>
</feature>
<dbReference type="Gene3D" id="2.60.40.10">
    <property type="entry name" value="Immunoglobulins"/>
    <property type="match status" value="1"/>
</dbReference>
<dbReference type="Proteomes" id="UP000605676">
    <property type="component" value="Unassembled WGS sequence"/>
</dbReference>
<evidence type="ECO:0000259" key="7">
    <source>
        <dbReference type="PROSITE" id="PS50853"/>
    </source>
</evidence>
<evidence type="ECO:0000313" key="8">
    <source>
        <dbReference type="EMBL" id="MBK3516473.1"/>
    </source>
</evidence>
<evidence type="ECO:0000256" key="2">
    <source>
        <dbReference type="ARBA" id="ARBA00022670"/>
    </source>
</evidence>
<keyword evidence="4 5" id="KW-0720">Serine protease</keyword>
<proteinExistence type="inferred from homology"/>
<evidence type="ECO:0000256" key="1">
    <source>
        <dbReference type="ARBA" id="ARBA00011073"/>
    </source>
</evidence>
<evidence type="ECO:0000256" key="3">
    <source>
        <dbReference type="ARBA" id="ARBA00022801"/>
    </source>
</evidence>
<dbReference type="Gene3D" id="3.40.50.200">
    <property type="entry name" value="Peptidase S8/S53 domain"/>
    <property type="match status" value="1"/>
</dbReference>
<evidence type="ECO:0000313" key="9">
    <source>
        <dbReference type="Proteomes" id="UP000605676"/>
    </source>
</evidence>
<dbReference type="PRINTS" id="PR00723">
    <property type="entry name" value="SUBTILISIN"/>
</dbReference>
<reference evidence="8 9" key="1">
    <citation type="submission" date="2021-01" db="EMBL/GenBank/DDBJ databases">
        <title>Carboxyliciviraga sp.nov., isolated from coastal sediments.</title>
        <authorList>
            <person name="Lu D."/>
            <person name="Zhang T."/>
        </authorList>
    </citation>
    <scope>NUCLEOTIDE SEQUENCE [LARGE SCALE GENOMIC DNA]</scope>
    <source>
        <strain evidence="8 9">N1Y132</strain>
    </source>
</reference>
<dbReference type="PROSITE" id="PS00138">
    <property type="entry name" value="SUBTILASE_SER"/>
    <property type="match status" value="1"/>
</dbReference>
<evidence type="ECO:0000256" key="5">
    <source>
        <dbReference type="PROSITE-ProRule" id="PRU01240"/>
    </source>
</evidence>
<dbReference type="InterPro" id="IPR036116">
    <property type="entry name" value="FN3_sf"/>
</dbReference>
<comment type="similarity">
    <text evidence="1 5">Belongs to the peptidase S8 family.</text>
</comment>
<feature type="signal peptide" evidence="6">
    <location>
        <begin position="1"/>
        <end position="22"/>
    </location>
</feature>
<gene>
    <name evidence="8" type="ORF">JIV24_03905</name>
</gene>
<feature type="active site" description="Charge relay system" evidence="5">
    <location>
        <position position="222"/>
    </location>
</feature>
<dbReference type="PROSITE" id="PS00137">
    <property type="entry name" value="SUBTILASE_HIS"/>
    <property type="match status" value="1"/>
</dbReference>
<dbReference type="SUPFAM" id="SSF52743">
    <property type="entry name" value="Subtilisin-like"/>
    <property type="match status" value="1"/>
</dbReference>
<keyword evidence="6" id="KW-0732">Signal</keyword>
<dbReference type="RefSeq" id="WP_200463702.1">
    <property type="nucleotide sequence ID" value="NZ_JAENRR010000006.1"/>
</dbReference>
<dbReference type="PANTHER" id="PTHR43399">
    <property type="entry name" value="SUBTILISIN-RELATED"/>
    <property type="match status" value="1"/>
</dbReference>
<organism evidence="8 9">
    <name type="scientific">Carboxylicivirga marina</name>
    <dbReference type="NCBI Taxonomy" id="2800988"/>
    <lineage>
        <taxon>Bacteria</taxon>
        <taxon>Pseudomonadati</taxon>
        <taxon>Bacteroidota</taxon>
        <taxon>Bacteroidia</taxon>
        <taxon>Marinilabiliales</taxon>
        <taxon>Marinilabiliaceae</taxon>
        <taxon>Carboxylicivirga</taxon>
    </lineage>
</organism>
<keyword evidence="3 5" id="KW-0378">Hydrolase</keyword>
<dbReference type="InterPro" id="IPR003961">
    <property type="entry name" value="FN3_dom"/>
</dbReference>
<dbReference type="PANTHER" id="PTHR43399:SF4">
    <property type="entry name" value="CELL WALL-ASSOCIATED PROTEASE"/>
    <property type="match status" value="1"/>
</dbReference>
<dbReference type="InterPro" id="IPR023828">
    <property type="entry name" value="Peptidase_S8_Ser-AS"/>
</dbReference>
<keyword evidence="2 5" id="KW-0645">Protease</keyword>
<accession>A0ABS1HFM6</accession>
<dbReference type="PROSITE" id="PS50853">
    <property type="entry name" value="FN3"/>
    <property type="match status" value="1"/>
</dbReference>
<feature type="active site" description="Charge relay system" evidence="5">
    <location>
        <position position="276"/>
    </location>
</feature>
<evidence type="ECO:0000256" key="4">
    <source>
        <dbReference type="ARBA" id="ARBA00022825"/>
    </source>
</evidence>
<sequence length="2535" mass="279024">MKKLKYYFLLIVVFLQVLAVQAQVPMDDIVKGKIRIKLHKEQLQELGSLKGANVTGTSNVLGVQRIDQLSDDMGVTRISRVFPFSPKNEERHRKHDLHLWYELDFDVSENPNGMAALYAELEDVAIAKPVYKKIFIEGDGTPVEVNVDSLRLVASAGSYSASTLKSTSGNANEAVAFNDPELVNQWHYENDGTIGAENVDIDLFKAWAKETGSTDVVVAIVDGGIDPKHEDLIDNLWVNEAELNGEPGVDDDQNGFIDDIHGFNFVYGGPVTAHFHGTHVAGTVAAVSNNGIGVAGIAGGDFQDGKGNGVRLMSCQAYDTRGGSGQGFAAAIVYGADNGAVISQNSWGYSTPGYWEPEVLDAIKYFKEEAGYFEGSPMQGGILFFASGNSGKMEEHYPAAHEEVIAVGSTGPEGNNAPYTTHGPWVDIVAPGGDQSGSFGPEGGVLSTLPNNKYGYQQGTSMACPHVSGVAALVVSKFGGPSFTAAELEQMILGSTTGLTFEHNDNYGIGNLNALNALAEDLRIAPNAIDDLSAFDIAHNELSLEWTVPVDSDDFRPIKFHLAVSGSLLTAKNFDQAQVFDLENPYEAGKNVQIRLPGLQKQTKYYFAVKSSDRYGNTSVISNVLEVTTTDAPYFKESTRELFFDIDVSLLALESKNIQFSNDGEGLVHWASETMNNSKLWIDLADWEETISEQAAAAAAEPQLYHATRPYLQSEEGGLKSGTKEHFLNDQTISVGGQSYETGNGYYDVVGSGSPNAGLIYGTRFQGPINLTHIEMALYFTQKEKPVTIEVKRGSERIEDANTVLVQEFFVDTVNVMNFWKMPLYQPQNMHEEEYFWVVLHFPKEEPYPLVVEQNAPYYEDAFMISTNNGYTYNEAYHTIGVNRVPTVRALTSGTDGAFAFIDPTSGSIKAGQPQDVKVTVDANYLSNGKHMATLSVYTTDIFKPGVAIDVKVNVSGQVAGFKAEDIYTFDAFANVEQEFLFDVVNSGYDTLTIKDVSDVNGYYTKAFEDSINILPQQKLSIPLNYLTTQTGIYNEDITVHTNIGDQVMTAQVRSAEAPTMTVSAASAVDVVVPYNGSADILVDITNTGTGSVLAYDINEYHSTRVYNGYQLNGGSYTITTSDDVGGPVANSWENIEPYAEIYPSDFYNAHRIKLKHDFPFFHTELSELVLNRFLQIYGAGKDENGVNTGFAFVSMDCKDANVSFKDAYYHDFGDRFVFTLIGYLNGDEYKNEPDIRTQVVLFADGTIEYRYDNVDAIVNNNLNNCVIGFKGFNTADTVSYARWDDGLEPLKNGLVLRFAPEKDMNLVSTDDTGGSIARGQAQQINFKVEPSQIGAPAGSYANTIRVKANTPDLFQEIPVNITVTGEPQLSLADTVAFDVVNTGQVGETFLAITNSGSDIETITAGQVVFGDNALSVLSELPFEIAPFSTQQLKVAYAPSVAGELSSSVIINFTNGQALSSIVTATAKVDPVMITNLPASIDEQINAGEMINIPFTIAATDADLEYSFTNSIFAKAIRDNQRMGEGFTEEDFQQLGEGFKAHADTYIYGYNWQEGEIHGADHRWDDLNDYDDVDTLHIIQGGQYVLDLGFEFPYYGEVFDTIWVSKNGYVTPILPQSDIVNLNFLKEDGIMGMIGPHVSSMIPDENGGGVLLRQLDDRVIIQWDKFIGDGGYMSYDVTFQLELVNDGSIYFHYYDIDLWDAPLNYGLESPDESETMEVYRLSSLTKNYKTINDHMTLALTPPSKGVVLEGTTANFNLQLSAKDLYADGVYQDTLALYSGSKTDALRKVPIRLTVNNGVSVVKAPVVIDAGQIIYKEGVTVNAKAQQAIVLTNKGRGIASVNKIPDVNLVGLSLYDADGNQLIRSSSSGLLSSPIVLNPWENDTLIVQVPVNTLESIDGVLSFEGNFESVSTQFVANVVSSPEFAWTAVDQNIEMLNSEEYEYTFSISNNGETDLNYKLLPTVVPKLQEGEYPGDIEEFGTLLTSNIITIDSVAHDRKQLADGYQKPYTAYYTNLFDAPEGGLMITHVKVNINLPDPNQLVDLHIAVGGGIPLEGAWTIPDWDNNVEWPDPDTTLIPGIEAYRQTYRIPEQVTENWVYFPLEEPVSIQDGEHFWVSVKQSGAMGYDNHIGEQYAMEDTIRTGADHWKYPLLWNPTESDRIWKIRPVTGIGDDGQWLTAEPLNGTVAGGESVDITTTVSGDFANKGEHEGQLIVVTNDVSNKENRINYNVKVNGYPELVFKPNSYQDTLRMVETETHFLNYVFEDPEGETVTFSMDEINNDSIKVITETVSAYGAKVKVITNYDSDGYYEIPVSLTDAAGNVLSDTIRFEVADLNRTPYFNPVYRNIEINLADPNPMIIKINDLFIDPDGDKLYLQAGNINQQVLDMALGYDYITLHPKASGIGFLVFAADDGKENGYKFDYSTVIVTNNPDAVPNDLNSFEGNEHLMEQLAQGMVISPNLVQDQPSNVLFNLEEDADVRLELYNMKGQYIDAYLNTKRGEGLNQEQVDFSTLTPGLYLCRFVVNNEVKNTVKIIVK</sequence>
<name>A0ABS1HFM6_9BACT</name>
<dbReference type="NCBIfam" id="TIGR04183">
    <property type="entry name" value="Por_Secre_tail"/>
    <property type="match status" value="1"/>
</dbReference>
<dbReference type="InterPro" id="IPR015500">
    <property type="entry name" value="Peptidase_S8_subtilisin-rel"/>
</dbReference>
<dbReference type="InterPro" id="IPR013783">
    <property type="entry name" value="Ig-like_fold"/>
</dbReference>
<keyword evidence="9" id="KW-1185">Reference proteome</keyword>
<dbReference type="Pfam" id="PF00082">
    <property type="entry name" value="Peptidase_S8"/>
    <property type="match status" value="1"/>
</dbReference>
<feature type="active site" description="Charge relay system" evidence="5">
    <location>
        <position position="461"/>
    </location>
</feature>
<dbReference type="InterPro" id="IPR022398">
    <property type="entry name" value="Peptidase_S8_His-AS"/>
</dbReference>
<comment type="caution">
    <text evidence="8">The sequence shown here is derived from an EMBL/GenBank/DDBJ whole genome shotgun (WGS) entry which is preliminary data.</text>
</comment>
<dbReference type="InterPro" id="IPR000209">
    <property type="entry name" value="Peptidase_S8/S53_dom"/>
</dbReference>
<dbReference type="InterPro" id="IPR036852">
    <property type="entry name" value="Peptidase_S8/S53_dom_sf"/>
</dbReference>
<dbReference type="PROSITE" id="PS51892">
    <property type="entry name" value="SUBTILASE"/>
    <property type="match status" value="1"/>
</dbReference>
<protein>
    <submittedName>
        <fullName evidence="8">S8 family serine peptidase</fullName>
    </submittedName>
</protein>
<dbReference type="InterPro" id="IPR051048">
    <property type="entry name" value="Peptidase_S8/S53_subtilisin"/>
</dbReference>